<proteinExistence type="predicted"/>
<keyword evidence="5" id="KW-0863">Zinc-finger</keyword>
<name>A0A0J8U8I0_COCIT</name>
<dbReference type="GO" id="GO:0006281">
    <property type="term" value="P:DNA repair"/>
    <property type="evidence" value="ECO:0007669"/>
    <property type="project" value="UniProtKB-KW"/>
</dbReference>
<keyword evidence="8" id="KW-0539">Nucleus</keyword>
<evidence type="ECO:0000256" key="8">
    <source>
        <dbReference type="ARBA" id="ARBA00023242"/>
    </source>
</evidence>
<keyword evidence="3" id="KW-0479">Metal-binding</keyword>
<dbReference type="VEuPathDB" id="FungiDB:CIHG_01150"/>
<dbReference type="GO" id="GO:0005634">
    <property type="term" value="C:nucleus"/>
    <property type="evidence" value="ECO:0007669"/>
    <property type="project" value="UniProtKB-SubCell"/>
</dbReference>
<dbReference type="PANTHER" id="PTHR45873:SF1">
    <property type="entry name" value="DNA POLYMERASE ETA"/>
    <property type="match status" value="1"/>
</dbReference>
<evidence type="ECO:0000256" key="6">
    <source>
        <dbReference type="ARBA" id="ARBA00022833"/>
    </source>
</evidence>
<evidence type="ECO:0000256" key="4">
    <source>
        <dbReference type="ARBA" id="ARBA00022763"/>
    </source>
</evidence>
<dbReference type="GO" id="GO:0009314">
    <property type="term" value="P:response to radiation"/>
    <property type="evidence" value="ECO:0007669"/>
    <property type="project" value="TreeGrafter"/>
</dbReference>
<evidence type="ECO:0000256" key="5">
    <source>
        <dbReference type="ARBA" id="ARBA00022771"/>
    </source>
</evidence>
<keyword evidence="4" id="KW-0227">DNA damage</keyword>
<dbReference type="Gene3D" id="3.40.1170.60">
    <property type="match status" value="1"/>
</dbReference>
<reference evidence="11" key="1">
    <citation type="journal article" date="2010" name="Genome Res.">
        <title>Population genomic sequencing of Coccidioides fungi reveals recent hybridization and transposon control.</title>
        <authorList>
            <person name="Neafsey D.E."/>
            <person name="Barker B.M."/>
            <person name="Sharpton T.J."/>
            <person name="Stajich J.E."/>
            <person name="Park D.J."/>
            <person name="Whiston E."/>
            <person name="Hung C.-Y."/>
            <person name="McMahan C."/>
            <person name="White J."/>
            <person name="Sykes S."/>
            <person name="Heiman D."/>
            <person name="Young S."/>
            <person name="Zeng Q."/>
            <person name="Abouelleil A."/>
            <person name="Aftuck L."/>
            <person name="Bessette D."/>
            <person name="Brown A."/>
            <person name="FitzGerald M."/>
            <person name="Lui A."/>
            <person name="Macdonald J.P."/>
            <person name="Priest M."/>
            <person name="Orbach M.J."/>
            <person name="Galgiani J.N."/>
            <person name="Kirkland T.N."/>
            <person name="Cole G.T."/>
            <person name="Birren B.W."/>
            <person name="Henn M.R."/>
            <person name="Taylor J.W."/>
            <person name="Rounsley S.D."/>
        </authorList>
    </citation>
    <scope>NUCLEOTIDE SEQUENCE [LARGE SCALE GENOMIC DNA]</scope>
    <source>
        <strain evidence="11">H538.4</strain>
    </source>
</reference>
<dbReference type="InterPro" id="IPR043502">
    <property type="entry name" value="DNA/RNA_pol_sf"/>
</dbReference>
<evidence type="ECO:0000313" key="10">
    <source>
        <dbReference type="EMBL" id="KMU83368.1"/>
    </source>
</evidence>
<dbReference type="InterPro" id="IPR052230">
    <property type="entry name" value="DNA_polymerase_eta"/>
</dbReference>
<dbReference type="Proteomes" id="UP000054563">
    <property type="component" value="Unassembled WGS sequence"/>
</dbReference>
<dbReference type="Pfam" id="PF00817">
    <property type="entry name" value="IMS"/>
    <property type="match status" value="1"/>
</dbReference>
<dbReference type="EMBL" id="DS016982">
    <property type="protein sequence ID" value="KMU83368.1"/>
    <property type="molecule type" value="Genomic_DNA"/>
</dbReference>
<dbReference type="GO" id="GO:0070987">
    <property type="term" value="P:error-free translesion synthesis"/>
    <property type="evidence" value="ECO:0007669"/>
    <property type="project" value="UniProtKB-ARBA"/>
</dbReference>
<evidence type="ECO:0000256" key="7">
    <source>
        <dbReference type="ARBA" id="ARBA00023204"/>
    </source>
</evidence>
<keyword evidence="6" id="KW-0862">Zinc</keyword>
<evidence type="ECO:0000256" key="1">
    <source>
        <dbReference type="ARBA" id="ARBA00004123"/>
    </source>
</evidence>
<gene>
    <name evidence="10" type="ORF">CIHG_01150</name>
</gene>
<dbReference type="AlphaFoldDB" id="A0A0J8U8I0"/>
<dbReference type="PANTHER" id="PTHR45873">
    <property type="entry name" value="DNA POLYMERASE ETA"/>
    <property type="match status" value="1"/>
</dbReference>
<dbReference type="InterPro" id="IPR001126">
    <property type="entry name" value="UmuC"/>
</dbReference>
<dbReference type="GO" id="GO:0005657">
    <property type="term" value="C:replication fork"/>
    <property type="evidence" value="ECO:0007669"/>
    <property type="project" value="UniProtKB-ARBA"/>
</dbReference>
<dbReference type="SUPFAM" id="SSF56672">
    <property type="entry name" value="DNA/RNA polymerases"/>
    <property type="match status" value="1"/>
</dbReference>
<dbReference type="GO" id="GO:0008270">
    <property type="term" value="F:zinc ion binding"/>
    <property type="evidence" value="ECO:0007669"/>
    <property type="project" value="UniProtKB-KW"/>
</dbReference>
<evidence type="ECO:0000256" key="2">
    <source>
        <dbReference type="ARBA" id="ARBA00022679"/>
    </source>
</evidence>
<dbReference type="STRING" id="396776.A0A0J8U8I0"/>
<dbReference type="GO" id="GO:0003887">
    <property type="term" value="F:DNA-directed DNA polymerase activity"/>
    <property type="evidence" value="ECO:0007669"/>
    <property type="project" value="TreeGrafter"/>
</dbReference>
<evidence type="ECO:0000313" key="11">
    <source>
        <dbReference type="Proteomes" id="UP000054563"/>
    </source>
</evidence>
<sequence>MAPSVLTGLIDPSLPAAITMDTISSSPLHTHYISQFTHRNLQLLRTFSPRTPLRVVAHIDLDAFYAQCEMVRLNTPRTQPLAVQQWESLIAVNYAARPFNISRMITAKEAKARCPQLMTVHVATFREGEGGKWAYREDGDHNVATDKVSLDPYRAESRKILGWVGCVGGEG</sequence>
<dbReference type="GO" id="GO:0042276">
    <property type="term" value="P:error-prone translesion synthesis"/>
    <property type="evidence" value="ECO:0007669"/>
    <property type="project" value="TreeGrafter"/>
</dbReference>
<dbReference type="GO" id="GO:0007064">
    <property type="term" value="P:mitotic sister chromatid cohesion"/>
    <property type="evidence" value="ECO:0007669"/>
    <property type="project" value="UniProtKB-ARBA"/>
</dbReference>
<keyword evidence="7" id="KW-0234">DNA repair</keyword>
<dbReference type="PROSITE" id="PS50173">
    <property type="entry name" value="UMUC"/>
    <property type="match status" value="1"/>
</dbReference>
<evidence type="ECO:0000256" key="3">
    <source>
        <dbReference type="ARBA" id="ARBA00022723"/>
    </source>
</evidence>
<keyword evidence="2" id="KW-0808">Transferase</keyword>
<dbReference type="GO" id="GO:0035861">
    <property type="term" value="C:site of double-strand break"/>
    <property type="evidence" value="ECO:0007669"/>
    <property type="project" value="TreeGrafter"/>
</dbReference>
<comment type="subcellular location">
    <subcellularLocation>
        <location evidence="1">Nucleus</location>
    </subcellularLocation>
</comment>
<protein>
    <submittedName>
        <fullName evidence="10">Sister chromatid cohesion protein Eso1</fullName>
    </submittedName>
</protein>
<organism evidence="10 11">
    <name type="scientific">Coccidioides immitis H538.4</name>
    <dbReference type="NCBI Taxonomy" id="396776"/>
    <lineage>
        <taxon>Eukaryota</taxon>
        <taxon>Fungi</taxon>
        <taxon>Dikarya</taxon>
        <taxon>Ascomycota</taxon>
        <taxon>Pezizomycotina</taxon>
        <taxon>Eurotiomycetes</taxon>
        <taxon>Eurotiomycetidae</taxon>
        <taxon>Onygenales</taxon>
        <taxon>Onygenaceae</taxon>
        <taxon>Coccidioides</taxon>
    </lineage>
</organism>
<feature type="domain" description="UmuC" evidence="9">
    <location>
        <begin position="56"/>
        <end position="125"/>
    </location>
</feature>
<accession>A0A0J8U8I0</accession>
<evidence type="ECO:0000259" key="9">
    <source>
        <dbReference type="PROSITE" id="PS50173"/>
    </source>
</evidence>
<dbReference type="FunFam" id="3.40.1170.60:FF:000008">
    <property type="entry name" value="DNA polymerase eta subunit"/>
    <property type="match status" value="1"/>
</dbReference>